<dbReference type="EMBL" id="KZ451982">
    <property type="protein sequence ID" value="PKA54555.1"/>
    <property type="molecule type" value="Genomic_DNA"/>
</dbReference>
<name>A0A2I0AGB1_9ASPA</name>
<sequence length="113" mass="12329">MARTATRSPASPSGSATVTLEETPSSSFQQQTTQTLVLRLKRPKKKVTWKEGTVDNEKLGRKSSKKCCIYHKQKPFDEDDSDEEDCHGSDGGAFKPEGNRGGCCSHGEGDHSI</sequence>
<dbReference type="Proteomes" id="UP000236161">
    <property type="component" value="Unassembled WGS sequence"/>
</dbReference>
<feature type="compositionally biased region" description="Low complexity" evidence="1">
    <location>
        <begin position="23"/>
        <end position="35"/>
    </location>
</feature>
<evidence type="ECO:0000313" key="2">
    <source>
        <dbReference type="EMBL" id="PKA54555.1"/>
    </source>
</evidence>
<evidence type="ECO:0000313" key="3">
    <source>
        <dbReference type="Proteomes" id="UP000236161"/>
    </source>
</evidence>
<proteinExistence type="predicted"/>
<dbReference type="AlphaFoldDB" id="A0A2I0AGB1"/>
<dbReference type="GO" id="GO:0005634">
    <property type="term" value="C:nucleus"/>
    <property type="evidence" value="ECO:0007669"/>
    <property type="project" value="TreeGrafter"/>
</dbReference>
<protein>
    <recommendedName>
        <fullName evidence="4">Protein phosphatase 1 regulatory subunit 11</fullName>
    </recommendedName>
</protein>
<dbReference type="Pfam" id="PF07491">
    <property type="entry name" value="PPI_Ypi1"/>
    <property type="match status" value="1"/>
</dbReference>
<gene>
    <name evidence="2" type="ORF">AXF42_Ash000390</name>
</gene>
<reference evidence="2 3" key="1">
    <citation type="journal article" date="2017" name="Nature">
        <title>The Apostasia genome and the evolution of orchids.</title>
        <authorList>
            <person name="Zhang G.Q."/>
            <person name="Liu K.W."/>
            <person name="Li Z."/>
            <person name="Lohaus R."/>
            <person name="Hsiao Y.Y."/>
            <person name="Niu S.C."/>
            <person name="Wang J.Y."/>
            <person name="Lin Y.C."/>
            <person name="Xu Q."/>
            <person name="Chen L.J."/>
            <person name="Yoshida K."/>
            <person name="Fujiwara S."/>
            <person name="Wang Z.W."/>
            <person name="Zhang Y.Q."/>
            <person name="Mitsuda N."/>
            <person name="Wang M."/>
            <person name="Liu G.H."/>
            <person name="Pecoraro L."/>
            <person name="Huang H.X."/>
            <person name="Xiao X.J."/>
            <person name="Lin M."/>
            <person name="Wu X.Y."/>
            <person name="Wu W.L."/>
            <person name="Chen Y.Y."/>
            <person name="Chang S.B."/>
            <person name="Sakamoto S."/>
            <person name="Ohme-Takagi M."/>
            <person name="Yagi M."/>
            <person name="Zeng S.J."/>
            <person name="Shen C.Y."/>
            <person name="Yeh C.M."/>
            <person name="Luo Y.B."/>
            <person name="Tsai W.C."/>
            <person name="Van de Peer Y."/>
            <person name="Liu Z.J."/>
        </authorList>
    </citation>
    <scope>NUCLEOTIDE SEQUENCE [LARGE SCALE GENOMIC DNA]</scope>
    <source>
        <strain evidence="3">cv. Shenzhen</strain>
        <tissue evidence="2">Stem</tissue>
    </source>
</reference>
<dbReference type="InterPro" id="IPR011107">
    <property type="entry name" value="PPI_Ypi1"/>
</dbReference>
<dbReference type="OrthoDB" id="784768at2759"/>
<accession>A0A2I0AGB1</accession>
<organism evidence="2 3">
    <name type="scientific">Apostasia shenzhenica</name>
    <dbReference type="NCBI Taxonomy" id="1088818"/>
    <lineage>
        <taxon>Eukaryota</taxon>
        <taxon>Viridiplantae</taxon>
        <taxon>Streptophyta</taxon>
        <taxon>Embryophyta</taxon>
        <taxon>Tracheophyta</taxon>
        <taxon>Spermatophyta</taxon>
        <taxon>Magnoliopsida</taxon>
        <taxon>Liliopsida</taxon>
        <taxon>Asparagales</taxon>
        <taxon>Orchidaceae</taxon>
        <taxon>Apostasioideae</taxon>
        <taxon>Apostasia</taxon>
    </lineage>
</organism>
<feature type="compositionally biased region" description="Polar residues" evidence="1">
    <location>
        <begin position="1"/>
        <end position="22"/>
    </location>
</feature>
<dbReference type="GO" id="GO:0008157">
    <property type="term" value="F:protein phosphatase 1 binding"/>
    <property type="evidence" value="ECO:0007669"/>
    <property type="project" value="TreeGrafter"/>
</dbReference>
<dbReference type="PANTHER" id="PTHR20835:SF0">
    <property type="entry name" value="E3 UBIQUITIN-PROTEIN LIGASE PPP1R11"/>
    <property type="match status" value="1"/>
</dbReference>
<keyword evidence="3" id="KW-1185">Reference proteome</keyword>
<evidence type="ECO:0000256" key="1">
    <source>
        <dbReference type="SAM" id="MobiDB-lite"/>
    </source>
</evidence>
<dbReference type="STRING" id="1088818.A0A2I0AGB1"/>
<evidence type="ECO:0008006" key="4">
    <source>
        <dbReference type="Google" id="ProtNLM"/>
    </source>
</evidence>
<dbReference type="GO" id="GO:0004865">
    <property type="term" value="F:protein serine/threonine phosphatase inhibitor activity"/>
    <property type="evidence" value="ECO:0007669"/>
    <property type="project" value="InterPro"/>
</dbReference>
<feature type="region of interest" description="Disordered" evidence="1">
    <location>
        <begin position="76"/>
        <end position="113"/>
    </location>
</feature>
<dbReference type="PANTHER" id="PTHR20835">
    <property type="entry name" value="E3 UBIQUITIN-PROTEIN LIGASE PPP1R11-RELATED"/>
    <property type="match status" value="1"/>
</dbReference>
<feature type="region of interest" description="Disordered" evidence="1">
    <location>
        <begin position="1"/>
        <end position="35"/>
    </location>
</feature>